<reference evidence="5" key="1">
    <citation type="submission" date="2017-04" db="EMBL/GenBank/DDBJ databases">
        <authorList>
            <person name="Varghese N."/>
            <person name="Submissions S."/>
        </authorList>
    </citation>
    <scope>NUCLEOTIDE SEQUENCE [LARGE SCALE GENOMIC DNA]</scope>
    <source>
        <strain evidence="5">DSM 21500</strain>
    </source>
</reference>
<proteinExistence type="inferred from homology"/>
<dbReference type="AlphaFoldDB" id="A0A1W1YSQ6"/>
<comment type="similarity">
    <text evidence="1">Belongs to the V-ATPase V0D/AC39 subunit family.</text>
</comment>
<evidence type="ECO:0000256" key="2">
    <source>
        <dbReference type="ARBA" id="ARBA00022448"/>
    </source>
</evidence>
<dbReference type="STRING" id="371602.SAMN04487984_0906"/>
<accession>A0A1W1YSQ6</accession>
<protein>
    <submittedName>
        <fullName evidence="4">V/A-type H+-transporting ATPase subunit C</fullName>
    </submittedName>
</protein>
<dbReference type="Proteomes" id="UP000243884">
    <property type="component" value="Unassembled WGS sequence"/>
</dbReference>
<dbReference type="PANTHER" id="PTHR38682:SF1">
    <property type="entry name" value="V-TYPE ATP SYNTHASE SUBUNIT C"/>
    <property type="match status" value="1"/>
</dbReference>
<dbReference type="SUPFAM" id="SSF103486">
    <property type="entry name" value="V-type ATP synthase subunit C"/>
    <property type="match status" value="1"/>
</dbReference>
<dbReference type="InterPro" id="IPR044911">
    <property type="entry name" value="V-type_ATPase_csu/dsu_dom_3"/>
</dbReference>
<dbReference type="Gene3D" id="1.10.132.50">
    <property type="entry name" value="ATP synthase (C/AC39) subunit, domain 3"/>
    <property type="match status" value="1"/>
</dbReference>
<evidence type="ECO:0000313" key="4">
    <source>
        <dbReference type="EMBL" id="SMC39240.1"/>
    </source>
</evidence>
<dbReference type="RefSeq" id="WP_084099054.1">
    <property type="nucleotide sequence ID" value="NZ_FWXK01000004.1"/>
</dbReference>
<keyword evidence="2" id="KW-0813">Transport</keyword>
<dbReference type="PANTHER" id="PTHR38682">
    <property type="entry name" value="V-TYPE ATP SYNTHASE SUBUNIT C"/>
    <property type="match status" value="1"/>
</dbReference>
<dbReference type="InterPro" id="IPR035067">
    <property type="entry name" value="V-type_ATPase_csu/dsu"/>
</dbReference>
<evidence type="ECO:0000313" key="5">
    <source>
        <dbReference type="Proteomes" id="UP000243884"/>
    </source>
</evidence>
<organism evidence="4 5">
    <name type="scientific">Aerococcus suis</name>
    <dbReference type="NCBI Taxonomy" id="371602"/>
    <lineage>
        <taxon>Bacteria</taxon>
        <taxon>Bacillati</taxon>
        <taxon>Bacillota</taxon>
        <taxon>Bacilli</taxon>
        <taxon>Lactobacillales</taxon>
        <taxon>Aerococcaceae</taxon>
        <taxon>Aerococcus</taxon>
    </lineage>
</organism>
<evidence type="ECO:0000256" key="1">
    <source>
        <dbReference type="ARBA" id="ARBA00006709"/>
    </source>
</evidence>
<dbReference type="GO" id="GO:0046961">
    <property type="term" value="F:proton-transporting ATPase activity, rotational mechanism"/>
    <property type="evidence" value="ECO:0007669"/>
    <property type="project" value="InterPro"/>
</dbReference>
<dbReference type="Pfam" id="PF01992">
    <property type="entry name" value="vATP-synt_AC39"/>
    <property type="match status" value="1"/>
</dbReference>
<evidence type="ECO:0000256" key="3">
    <source>
        <dbReference type="ARBA" id="ARBA00023065"/>
    </source>
</evidence>
<dbReference type="InterPro" id="IPR050873">
    <property type="entry name" value="V-ATPase_V0D/AC39_subunit"/>
</dbReference>
<name>A0A1W1YSQ6_9LACT</name>
<sequence length="333" mass="38244">MQDVAYGAINTTVRVRESTFLTSSDYEAMLRADSLEEAISVLRKMDYHVPDDILETKDFESFLNQSLEEIYRELYAGIPDDAIVDIFALRYDYHNLKVLFKEWYADKDLSRMYLPFGRYDVDTLRHAIKTSEGKTLHQVMRHNIELVKSYYNDYEDVNGISIMLDNAYLEHIAAIKEDISSADVEEYIDVVINLQNLSTLIRGMKQGRSQGFLRNIINDNGSVSQEELMALADHNDYDGIIERFALLPYGEPLNEYVGSGENVDLVSVDATISEIEADLMKQANLQAFGPMPSLAYLYFKENEVSNIRLILTAKDYGLEKDQIEERMRPIYGL</sequence>
<keyword evidence="3" id="KW-0406">Ion transport</keyword>
<dbReference type="OrthoDB" id="1653at2"/>
<gene>
    <name evidence="4" type="ORF">SAMN04487984_0906</name>
</gene>
<dbReference type="InterPro" id="IPR002843">
    <property type="entry name" value="ATPase_V0-cplx_csu/dsu"/>
</dbReference>
<dbReference type="Gene3D" id="1.20.1690.10">
    <property type="entry name" value="V-type ATP synthase subunit C domain"/>
    <property type="match status" value="2"/>
</dbReference>
<keyword evidence="5" id="KW-1185">Reference proteome</keyword>
<dbReference type="InterPro" id="IPR036079">
    <property type="entry name" value="ATPase_csu/dsu_sf"/>
</dbReference>
<dbReference type="EMBL" id="FWXK01000004">
    <property type="protein sequence ID" value="SMC39240.1"/>
    <property type="molecule type" value="Genomic_DNA"/>
</dbReference>